<comment type="function">
    <text evidence="2">Involved in regulation of actin and microtubule organization. Part of a WAVE complex that activates the Arp2/3 complex.</text>
</comment>
<gene>
    <name evidence="3" type="ORF">WN944_014721</name>
</gene>
<protein>
    <submittedName>
        <fullName evidence="3">Uncharacterized protein</fullName>
    </submittedName>
</protein>
<organism evidence="3 4">
    <name type="scientific">Citrus x changshan-huyou</name>
    <dbReference type="NCBI Taxonomy" id="2935761"/>
    <lineage>
        <taxon>Eukaryota</taxon>
        <taxon>Viridiplantae</taxon>
        <taxon>Streptophyta</taxon>
        <taxon>Embryophyta</taxon>
        <taxon>Tracheophyta</taxon>
        <taxon>Spermatophyta</taxon>
        <taxon>Magnoliopsida</taxon>
        <taxon>eudicotyledons</taxon>
        <taxon>Gunneridae</taxon>
        <taxon>Pentapetalae</taxon>
        <taxon>rosids</taxon>
        <taxon>malvids</taxon>
        <taxon>Sapindales</taxon>
        <taxon>Rutaceae</taxon>
        <taxon>Aurantioideae</taxon>
        <taxon>Citrus</taxon>
    </lineage>
</organism>
<dbReference type="EMBL" id="JBCGBO010000005">
    <property type="protein sequence ID" value="KAK9199530.1"/>
    <property type="molecule type" value="Genomic_DNA"/>
</dbReference>
<reference evidence="3 4" key="1">
    <citation type="submission" date="2024-05" db="EMBL/GenBank/DDBJ databases">
        <title>Haplotype-resolved chromosome-level genome assembly of Huyou (Citrus changshanensis).</title>
        <authorList>
            <person name="Miao C."/>
            <person name="Chen W."/>
            <person name="Wu Y."/>
            <person name="Wang L."/>
            <person name="Zhao S."/>
            <person name="Grierson D."/>
            <person name="Xu C."/>
            <person name="Chen K."/>
        </authorList>
    </citation>
    <scope>NUCLEOTIDE SEQUENCE [LARGE SCALE GENOMIC DNA]</scope>
    <source>
        <strain evidence="3">01-14</strain>
        <tissue evidence="3">Leaf</tissue>
    </source>
</reference>
<evidence type="ECO:0000256" key="2">
    <source>
        <dbReference type="ARBA" id="ARBA00025223"/>
    </source>
</evidence>
<evidence type="ECO:0000313" key="4">
    <source>
        <dbReference type="Proteomes" id="UP001428341"/>
    </source>
</evidence>
<dbReference type="PANTHER" id="PTHR10460:SF10">
    <property type="entry name" value="PROTEIN ABIL3"/>
    <property type="match status" value="1"/>
</dbReference>
<comment type="similarity">
    <text evidence="1">Belongs to the ABI family.</text>
</comment>
<evidence type="ECO:0000256" key="1">
    <source>
        <dbReference type="ARBA" id="ARBA00010020"/>
    </source>
</evidence>
<dbReference type="AlphaFoldDB" id="A0AAP0MCL8"/>
<comment type="caution">
    <text evidence="3">The sequence shown here is derived from an EMBL/GenBank/DDBJ whole genome shotgun (WGS) entry which is preliminary data.</text>
</comment>
<name>A0AAP0MCL8_9ROSI</name>
<proteinExistence type="inferred from homology"/>
<keyword evidence="4" id="KW-1185">Reference proteome</keyword>
<sequence length="152" mass="16527">MRRQGPRGDAGQDVNSFLGTEPFPVPVGDQLVEISLDLKNLRTQLYSAAEYLELRVVETLKDHASKAVVNTVGHLGSVTCKVNDLLDAKVNEVSDAEHRISCMNSQIQVSGGCSPESTAILMPSRIAKAFSIFSKQVFLEMEAAVAPHLNFL</sequence>
<dbReference type="Proteomes" id="UP001428341">
    <property type="component" value="Unassembled WGS sequence"/>
</dbReference>
<dbReference type="InterPro" id="IPR028457">
    <property type="entry name" value="ABI"/>
</dbReference>
<accession>A0AAP0MCL8</accession>
<dbReference type="PANTHER" id="PTHR10460">
    <property type="entry name" value="ABL INTERACTOR FAMILY MEMBER"/>
    <property type="match status" value="1"/>
</dbReference>
<dbReference type="Gene3D" id="6.10.140.1620">
    <property type="match status" value="1"/>
</dbReference>
<evidence type="ECO:0000313" key="3">
    <source>
        <dbReference type="EMBL" id="KAK9199530.1"/>
    </source>
</evidence>